<protein>
    <submittedName>
        <fullName evidence="1">Uncharacterized protein</fullName>
    </submittedName>
</protein>
<name>J9FS93_9ZZZZ</name>
<evidence type="ECO:0000313" key="1">
    <source>
        <dbReference type="EMBL" id="EJW97368.1"/>
    </source>
</evidence>
<proteinExistence type="predicted"/>
<organism evidence="1">
    <name type="scientific">gut metagenome</name>
    <dbReference type="NCBI Taxonomy" id="749906"/>
    <lineage>
        <taxon>unclassified sequences</taxon>
        <taxon>metagenomes</taxon>
        <taxon>organismal metagenomes</taxon>
    </lineage>
</organism>
<dbReference type="EMBL" id="AMCI01004799">
    <property type="protein sequence ID" value="EJW97368.1"/>
    <property type="molecule type" value="Genomic_DNA"/>
</dbReference>
<accession>J9FS93</accession>
<sequence>MPPITPKPIPPRRAPTTMAINTKINCKTITPRLK</sequence>
<comment type="caution">
    <text evidence="1">The sequence shown here is derived from an EMBL/GenBank/DDBJ whole genome shotgun (WGS) entry which is preliminary data.</text>
</comment>
<reference evidence="1" key="1">
    <citation type="journal article" date="2012" name="PLoS ONE">
        <title>Gene sets for utilization of primary and secondary nutrition supplies in the distal gut of endangered iberian lynx.</title>
        <authorList>
            <person name="Alcaide M."/>
            <person name="Messina E."/>
            <person name="Richter M."/>
            <person name="Bargiela R."/>
            <person name="Peplies J."/>
            <person name="Huws S.A."/>
            <person name="Newbold C.J."/>
            <person name="Golyshin P.N."/>
            <person name="Simon M.A."/>
            <person name="Lopez G."/>
            <person name="Yakimov M.M."/>
            <person name="Ferrer M."/>
        </authorList>
    </citation>
    <scope>NUCLEOTIDE SEQUENCE</scope>
</reference>
<gene>
    <name evidence="1" type="ORF">EVA_14524</name>
</gene>
<dbReference type="AlphaFoldDB" id="J9FS93"/>